<feature type="chain" id="PRO_5040379178" evidence="1">
    <location>
        <begin position="20"/>
        <end position="192"/>
    </location>
</feature>
<proteinExistence type="predicted"/>
<keyword evidence="1" id="KW-0732">Signal</keyword>
<dbReference type="AlphaFoldDB" id="A0A9N9LU23"/>
<accession>A0A9N9LU23</accession>
<evidence type="ECO:0000256" key="1">
    <source>
        <dbReference type="SAM" id="SignalP"/>
    </source>
</evidence>
<evidence type="ECO:0000313" key="3">
    <source>
        <dbReference type="Proteomes" id="UP000701801"/>
    </source>
</evidence>
<dbReference type="EMBL" id="CAJVRM010000265">
    <property type="protein sequence ID" value="CAG8978562.1"/>
    <property type="molecule type" value="Genomic_DNA"/>
</dbReference>
<protein>
    <submittedName>
        <fullName evidence="2">Uncharacterized protein</fullName>
    </submittedName>
</protein>
<reference evidence="2" key="1">
    <citation type="submission" date="2021-07" db="EMBL/GenBank/DDBJ databases">
        <authorList>
            <person name="Durling M."/>
        </authorList>
    </citation>
    <scope>NUCLEOTIDE SEQUENCE</scope>
</reference>
<sequence>MQFTNVIFFLLGLVSFATARPSDFAADNSNSALVSDEDCAMYATHPDVALTPAIVAGLKEMTAGLSNITARDETRTLMERNKSDILCADLIGAYGWLWALTGFVWRVIARVQSEHRVCPVNGRTCVAAGCDYNNCMVLCNDNPYYIQPDCGYLASYAADIIDRCNWQLHWGGMHIIGQRFDTDNYNVIVRGF</sequence>
<dbReference type="Proteomes" id="UP000701801">
    <property type="component" value="Unassembled WGS sequence"/>
</dbReference>
<keyword evidence="3" id="KW-1185">Reference proteome</keyword>
<name>A0A9N9LU23_9HELO</name>
<gene>
    <name evidence="2" type="ORF">HYALB_00012436</name>
</gene>
<dbReference type="OrthoDB" id="3466524at2759"/>
<comment type="caution">
    <text evidence="2">The sequence shown here is derived from an EMBL/GenBank/DDBJ whole genome shotgun (WGS) entry which is preliminary data.</text>
</comment>
<feature type="signal peptide" evidence="1">
    <location>
        <begin position="1"/>
        <end position="19"/>
    </location>
</feature>
<organism evidence="2 3">
    <name type="scientific">Hymenoscyphus albidus</name>
    <dbReference type="NCBI Taxonomy" id="595503"/>
    <lineage>
        <taxon>Eukaryota</taxon>
        <taxon>Fungi</taxon>
        <taxon>Dikarya</taxon>
        <taxon>Ascomycota</taxon>
        <taxon>Pezizomycotina</taxon>
        <taxon>Leotiomycetes</taxon>
        <taxon>Helotiales</taxon>
        <taxon>Helotiaceae</taxon>
        <taxon>Hymenoscyphus</taxon>
    </lineage>
</organism>
<evidence type="ECO:0000313" key="2">
    <source>
        <dbReference type="EMBL" id="CAG8978562.1"/>
    </source>
</evidence>